<protein>
    <recommendedName>
        <fullName evidence="4">Zn(2)-C6 fungal-type domain-containing protein</fullName>
    </recommendedName>
</protein>
<feature type="region of interest" description="Disordered" evidence="1">
    <location>
        <begin position="1"/>
        <end position="30"/>
    </location>
</feature>
<feature type="compositionally biased region" description="Pro residues" evidence="1">
    <location>
        <begin position="156"/>
        <end position="171"/>
    </location>
</feature>
<dbReference type="AlphaFoldDB" id="A0AAW0BDP0"/>
<feature type="compositionally biased region" description="Acidic residues" evidence="1">
    <location>
        <begin position="209"/>
        <end position="224"/>
    </location>
</feature>
<evidence type="ECO:0000313" key="3">
    <source>
        <dbReference type="Proteomes" id="UP001383192"/>
    </source>
</evidence>
<dbReference type="Proteomes" id="UP001383192">
    <property type="component" value="Unassembled WGS sequence"/>
</dbReference>
<gene>
    <name evidence="2" type="ORF">VNI00_016410</name>
</gene>
<feature type="compositionally biased region" description="Basic and acidic residues" evidence="1">
    <location>
        <begin position="632"/>
        <end position="648"/>
    </location>
</feature>
<keyword evidence="3" id="KW-1185">Reference proteome</keyword>
<feature type="region of interest" description="Disordered" evidence="1">
    <location>
        <begin position="151"/>
        <end position="330"/>
    </location>
</feature>
<evidence type="ECO:0008006" key="4">
    <source>
        <dbReference type="Google" id="ProtNLM"/>
    </source>
</evidence>
<organism evidence="2 3">
    <name type="scientific">Paramarasmius palmivorus</name>
    <dbReference type="NCBI Taxonomy" id="297713"/>
    <lineage>
        <taxon>Eukaryota</taxon>
        <taxon>Fungi</taxon>
        <taxon>Dikarya</taxon>
        <taxon>Basidiomycota</taxon>
        <taxon>Agaricomycotina</taxon>
        <taxon>Agaricomycetes</taxon>
        <taxon>Agaricomycetidae</taxon>
        <taxon>Agaricales</taxon>
        <taxon>Marasmiineae</taxon>
        <taxon>Marasmiaceae</taxon>
        <taxon>Paramarasmius</taxon>
    </lineage>
</organism>
<evidence type="ECO:0000256" key="1">
    <source>
        <dbReference type="SAM" id="MobiDB-lite"/>
    </source>
</evidence>
<proteinExistence type="predicted"/>
<reference evidence="2 3" key="1">
    <citation type="submission" date="2024-01" db="EMBL/GenBank/DDBJ databases">
        <title>A draft genome for a cacao thread blight-causing isolate of Paramarasmius palmivorus.</title>
        <authorList>
            <person name="Baruah I.K."/>
            <person name="Bukari Y."/>
            <person name="Amoako-Attah I."/>
            <person name="Meinhardt L.W."/>
            <person name="Bailey B.A."/>
            <person name="Cohen S.P."/>
        </authorList>
    </citation>
    <scope>NUCLEOTIDE SEQUENCE [LARGE SCALE GENOMIC DNA]</scope>
    <source>
        <strain evidence="2 3">GH-12</strain>
    </source>
</reference>
<evidence type="ECO:0000313" key="2">
    <source>
        <dbReference type="EMBL" id="KAK7024286.1"/>
    </source>
</evidence>
<feature type="region of interest" description="Disordered" evidence="1">
    <location>
        <begin position="551"/>
        <end position="648"/>
    </location>
</feature>
<name>A0AAW0BDP0_9AGAR</name>
<accession>A0AAW0BDP0</accession>
<feature type="compositionally biased region" description="Low complexity" evidence="1">
    <location>
        <begin position="572"/>
        <end position="583"/>
    </location>
</feature>
<feature type="compositionally biased region" description="Basic and acidic residues" evidence="1">
    <location>
        <begin position="273"/>
        <end position="297"/>
    </location>
</feature>
<comment type="caution">
    <text evidence="2">The sequence shown here is derived from an EMBL/GenBank/DDBJ whole genome shotgun (WGS) entry which is preliminary data.</text>
</comment>
<sequence>MPTPIRNPFAPPPAPKPRKAKSKREDQTPQLSAEEVYDLQLAMYERANALVAAFLVYYDSVFNKEAEFLPTGHTVIKLIQAQKDNIYEYHKICADEHRGFEFPKSYYSVLLQLYRLTNMAADAGLIARKDFSSWLPSTKETEALIKKHEDYNFHSPLPPPVRPKASTPPPVASSSKGSKRKTLSSTLDISDSEPKPAKRSKIQLPVDSSSEEGEESEEVEEEESQPYSGGWSFEEGQTLTFGAPKKDSSRRRSPSPATVTTRNKPEAGPSKPKGKDKEKPTASKTRGKDKSDRERALTSEIRGPVSSSGQRAAYHPPAPPHPDEDDGYVADELSTAGGHVYLQGNVQLSYDSVISATSIAPEPNFYTQGCDRCIQKGLGCSPRADGHAGCTGCKSTNQKCSFTQSLEETLAARDEQLDLGLQGHNGLVLQLEGLLSTTASLQGALDMQFLGYPARSASQPTARSSSATILFLDLLCESPGSLRTSIDLLHPNEAALTNGSDYALEVPHSSLRPQAAGFKLSNSGLSGLICLPPVDLAKWLEARVGPEYVIKDKAAPEDTPGSPMAQDSKLEGPSSSPAKASGSTVKTASPRSILDVPLSSNNIKDSKTEKKGAGSKSPMAVEKVGGSSPGDRIVDKSLREKSASPDSE</sequence>
<dbReference type="EMBL" id="JAYKXP010000127">
    <property type="protein sequence ID" value="KAK7024286.1"/>
    <property type="molecule type" value="Genomic_DNA"/>
</dbReference>
<feature type="compositionally biased region" description="Pro residues" evidence="1">
    <location>
        <begin position="1"/>
        <end position="15"/>
    </location>
</feature>